<proteinExistence type="predicted"/>
<feature type="region of interest" description="Disordered" evidence="1">
    <location>
        <begin position="663"/>
        <end position="682"/>
    </location>
</feature>
<feature type="region of interest" description="Disordered" evidence="1">
    <location>
        <begin position="1"/>
        <end position="36"/>
    </location>
</feature>
<feature type="region of interest" description="Disordered" evidence="1">
    <location>
        <begin position="404"/>
        <end position="521"/>
    </location>
</feature>
<feature type="compositionally biased region" description="Polar residues" evidence="1">
    <location>
        <begin position="882"/>
        <end position="892"/>
    </location>
</feature>
<dbReference type="InParanoid" id="A0A7C8MLI0"/>
<feature type="compositionally biased region" description="Polar residues" evidence="1">
    <location>
        <begin position="663"/>
        <end position="678"/>
    </location>
</feature>
<evidence type="ECO:0000256" key="1">
    <source>
        <dbReference type="SAM" id="MobiDB-lite"/>
    </source>
</evidence>
<feature type="region of interest" description="Disordered" evidence="1">
    <location>
        <begin position="205"/>
        <end position="226"/>
    </location>
</feature>
<feature type="compositionally biased region" description="Polar residues" evidence="1">
    <location>
        <begin position="742"/>
        <end position="752"/>
    </location>
</feature>
<feature type="region of interest" description="Disordered" evidence="1">
    <location>
        <begin position="726"/>
        <end position="790"/>
    </location>
</feature>
<evidence type="ECO:0000313" key="3">
    <source>
        <dbReference type="Proteomes" id="UP000481858"/>
    </source>
</evidence>
<feature type="region of interest" description="Disordered" evidence="1">
    <location>
        <begin position="953"/>
        <end position="1012"/>
    </location>
</feature>
<dbReference type="EMBL" id="WUBL01000160">
    <property type="protein sequence ID" value="KAF2964231.1"/>
    <property type="molecule type" value="Genomic_DNA"/>
</dbReference>
<protein>
    <submittedName>
        <fullName evidence="2">Uncharacterized protein</fullName>
    </submittedName>
</protein>
<feature type="region of interest" description="Disordered" evidence="1">
    <location>
        <begin position="84"/>
        <end position="131"/>
    </location>
</feature>
<feature type="compositionally biased region" description="Polar residues" evidence="1">
    <location>
        <begin position="217"/>
        <end position="226"/>
    </location>
</feature>
<organism evidence="2 3">
    <name type="scientific">Xylaria multiplex</name>
    <dbReference type="NCBI Taxonomy" id="323545"/>
    <lineage>
        <taxon>Eukaryota</taxon>
        <taxon>Fungi</taxon>
        <taxon>Dikarya</taxon>
        <taxon>Ascomycota</taxon>
        <taxon>Pezizomycotina</taxon>
        <taxon>Sordariomycetes</taxon>
        <taxon>Xylariomycetidae</taxon>
        <taxon>Xylariales</taxon>
        <taxon>Xylariaceae</taxon>
        <taxon>Xylaria</taxon>
    </lineage>
</organism>
<keyword evidence="3" id="KW-1185">Reference proteome</keyword>
<feature type="compositionally biased region" description="Polar residues" evidence="1">
    <location>
        <begin position="324"/>
        <end position="334"/>
    </location>
</feature>
<feature type="compositionally biased region" description="Pro residues" evidence="1">
    <location>
        <begin position="844"/>
        <end position="854"/>
    </location>
</feature>
<feature type="region of interest" description="Disordered" evidence="1">
    <location>
        <begin position="819"/>
        <end position="892"/>
    </location>
</feature>
<evidence type="ECO:0000313" key="2">
    <source>
        <dbReference type="EMBL" id="KAF2964231.1"/>
    </source>
</evidence>
<gene>
    <name evidence="2" type="ORF">GQX73_g9328</name>
</gene>
<dbReference type="Proteomes" id="UP000481858">
    <property type="component" value="Unassembled WGS sequence"/>
</dbReference>
<feature type="compositionally biased region" description="Polar residues" evidence="1">
    <location>
        <begin position="959"/>
        <end position="981"/>
    </location>
</feature>
<dbReference type="AlphaFoldDB" id="A0A7C8MLI0"/>
<comment type="caution">
    <text evidence="2">The sequence shown here is derived from an EMBL/GenBank/DDBJ whole genome shotgun (WGS) entry which is preliminary data.</text>
</comment>
<feature type="region of interest" description="Disordered" evidence="1">
    <location>
        <begin position="269"/>
        <end position="334"/>
    </location>
</feature>
<name>A0A7C8MLI0_9PEZI</name>
<feature type="compositionally biased region" description="Polar residues" evidence="1">
    <location>
        <begin position="467"/>
        <end position="481"/>
    </location>
</feature>
<dbReference type="OrthoDB" id="5341904at2759"/>
<reference evidence="2 3" key="1">
    <citation type="submission" date="2019-12" db="EMBL/GenBank/DDBJ databases">
        <title>Draft genome sequence of the ascomycete Xylaria multiplex DSM 110363.</title>
        <authorList>
            <person name="Buettner E."/>
            <person name="Kellner H."/>
        </authorList>
    </citation>
    <scope>NUCLEOTIDE SEQUENCE [LARGE SCALE GENOMIC DNA]</scope>
    <source>
        <strain evidence="2 3">DSM 110363</strain>
    </source>
</reference>
<accession>A0A7C8MLI0</accession>
<feature type="compositionally biased region" description="Polar residues" evidence="1">
    <location>
        <begin position="94"/>
        <end position="111"/>
    </location>
</feature>
<feature type="compositionally biased region" description="Low complexity" evidence="1">
    <location>
        <begin position="444"/>
        <end position="457"/>
    </location>
</feature>
<sequence length="1084" mass="118069">MGNTPSVEVPGKGSRATQKLSKPRIGNPATAGLLNPNGVSDIIHRPSSIARRRLSLPYSSTSVHSPRHPETVITVVDDQIVSHESSPTVEDFSTHSLLQSDSQGAPCQGDQSGRLVVGSSRDRRMSRTNSSYMGADEGYEQAQLDHVVLPRNTSRSSVNYDLSSYEAKRLLNLVEAPPLEDRSVASEGQFQGALSRRQSYTPSYYPAHSDLTAPLPRTNSGTSLYTPMQSMGAGFLSISRSPFDPSLLPRAHTPCDTDYKQTGAFKHGTLRITNGSPARTPAWESSDDGLRSSSPSIVIGQGSYFDAGGRDPDSSQSPAPPHLTTPSATSASNLNTLTGEREAVINLLPELKLTVSPFSIGEIKPGSPELQTTSKNTVMEDGLFEDGTPEYGTEILNVRLDHDAFTPSASSEEEKGKGINRSDSGVVASPVSDVPHKTLSKADSGYSSSVSIRSSSSKRNGRREINYSRNLETVSPQTSTFERAKLSGNFSMPTHPDTAGPLEMHPQPLSSNELPPPVPEKDDQIKVAKQVTIPSNDFRAPARKPGLVPTRVFPSEAPKLSDHSTLGPNGHSSVSTLSVSNARKQGRLQRFLSGARAPLAVHVTHDLDRDSGVPPVPREVREKLHERARLSPDPLENSLQGTYTWKDDGQSTAVNETLFNHDNTATTRDAQNHGSSARTDQERIRSLKSSFHIHSIGSTITRAASSVMAKNPISRKAMLSRMKPDDADINDLASGPPAITAQHASNASQWHQRSLEDMDSTSPPVTGERERYGRQAAPKGRSNSLSAPLGGLNTRIYDDARRSLMSQNEQHAITFQKPSLPGQYFSSRTPPPVSMKTRSIGPLRVPPPIRPRSTPPVKSGAPALSRKPSREGVQSYPPYNRPMNSNHATLSRRSSQESFYTYSTAQIQAFLNQPSQVSNAMPWGVQSHLGEYRGLGGVTNANYGMAFSGEPSFDHSRRNSLASQTSHRSVLSNGQPWSHYSSYDPPTLKHRSSHDGFSFQRRQGYGQANGPYPSSRINGQMYAYDYSNGQPMLAQSQQYQQHARYAPHGHLRHHSLDQNGSLMPYRVLHSYNSPAYRGVPIWSG</sequence>